<gene>
    <name evidence="1" type="ORF">S01H1_83300</name>
</gene>
<evidence type="ECO:0000313" key="1">
    <source>
        <dbReference type="EMBL" id="GAG44100.1"/>
    </source>
</evidence>
<proteinExistence type="predicted"/>
<reference evidence="1" key="1">
    <citation type="journal article" date="2014" name="Front. Microbiol.">
        <title>High frequency of phylogenetically diverse reductive dehalogenase-homologous genes in deep subseafloor sedimentary metagenomes.</title>
        <authorList>
            <person name="Kawai M."/>
            <person name="Futagami T."/>
            <person name="Toyoda A."/>
            <person name="Takaki Y."/>
            <person name="Nishi S."/>
            <person name="Hori S."/>
            <person name="Arai W."/>
            <person name="Tsubouchi T."/>
            <person name="Morono Y."/>
            <person name="Uchiyama I."/>
            <person name="Ito T."/>
            <person name="Fujiyama A."/>
            <person name="Inagaki F."/>
            <person name="Takami H."/>
        </authorList>
    </citation>
    <scope>NUCLEOTIDE SEQUENCE</scope>
    <source>
        <strain evidence="1">Expedition CK06-06</strain>
    </source>
</reference>
<organism evidence="1">
    <name type="scientific">marine sediment metagenome</name>
    <dbReference type="NCBI Taxonomy" id="412755"/>
    <lineage>
        <taxon>unclassified sequences</taxon>
        <taxon>metagenomes</taxon>
        <taxon>ecological metagenomes</taxon>
    </lineage>
</organism>
<name>X0XLQ6_9ZZZZ</name>
<feature type="non-terminal residue" evidence="1">
    <location>
        <position position="1"/>
    </location>
</feature>
<comment type="caution">
    <text evidence="1">The sequence shown here is derived from an EMBL/GenBank/DDBJ whole genome shotgun (WGS) entry which is preliminary data.</text>
</comment>
<dbReference type="AlphaFoldDB" id="X0XLQ6"/>
<sequence length="158" mass="17945">GYTTAKFFGQEGVASFWGYVTDKVGFEALDGSVFWVGAAWWSDPYPVVDFLKGLLHEYHPGEAEDIMHESIGYVGGGVQTYFFLQLLRQAIEEVGTENFDGQAFYDTAAKFELTMDGFEEWDFSDTKRYCQNHGRIHEVNAETEDLEIVGDWIPLLTD</sequence>
<protein>
    <recommendedName>
        <fullName evidence="2">Leucine-binding protein domain-containing protein</fullName>
    </recommendedName>
</protein>
<accession>X0XLQ6</accession>
<evidence type="ECO:0008006" key="2">
    <source>
        <dbReference type="Google" id="ProtNLM"/>
    </source>
</evidence>
<dbReference type="EMBL" id="BARS01056606">
    <property type="protein sequence ID" value="GAG44100.1"/>
    <property type="molecule type" value="Genomic_DNA"/>
</dbReference>